<dbReference type="Pfam" id="PF00096">
    <property type="entry name" value="zf-C2H2"/>
    <property type="match status" value="2"/>
</dbReference>
<dbReference type="Proteomes" id="UP000095300">
    <property type="component" value="Unassembled WGS sequence"/>
</dbReference>
<dbReference type="GO" id="GO:0048666">
    <property type="term" value="P:neuron development"/>
    <property type="evidence" value="ECO:0007669"/>
    <property type="project" value="UniProtKB-ARBA"/>
</dbReference>
<proteinExistence type="predicted"/>
<evidence type="ECO:0000256" key="4">
    <source>
        <dbReference type="SAM" id="MobiDB-lite"/>
    </source>
</evidence>
<accession>A0A1I8P287</accession>
<dbReference type="GO" id="GO:0048513">
    <property type="term" value="P:animal organ development"/>
    <property type="evidence" value="ECO:0007669"/>
    <property type="project" value="UniProtKB-ARBA"/>
</dbReference>
<comment type="subcellular location">
    <subcellularLocation>
        <location evidence="1">Nucleus</location>
    </subcellularLocation>
</comment>
<gene>
    <name evidence="7" type="primary">106084460</name>
</gene>
<evidence type="ECO:0000313" key="8">
    <source>
        <dbReference type="Proteomes" id="UP000095300"/>
    </source>
</evidence>
<evidence type="ECO:0000259" key="5">
    <source>
        <dbReference type="PROSITE" id="PS50097"/>
    </source>
</evidence>
<dbReference type="PANTHER" id="PTHR23110">
    <property type="entry name" value="BTB DOMAIN TRANSCRIPTION FACTOR"/>
    <property type="match status" value="1"/>
</dbReference>
<dbReference type="GO" id="GO:0008270">
    <property type="term" value="F:zinc ion binding"/>
    <property type="evidence" value="ECO:0007669"/>
    <property type="project" value="UniProtKB-KW"/>
</dbReference>
<feature type="domain" description="BTB" evidence="5">
    <location>
        <begin position="31"/>
        <end position="113"/>
    </location>
</feature>
<keyword evidence="2" id="KW-0539">Nucleus</keyword>
<dbReference type="SUPFAM" id="SSF54695">
    <property type="entry name" value="POZ domain"/>
    <property type="match status" value="1"/>
</dbReference>
<evidence type="ECO:0000259" key="6">
    <source>
        <dbReference type="PROSITE" id="PS50157"/>
    </source>
</evidence>
<keyword evidence="8" id="KW-1185">Reference proteome</keyword>
<dbReference type="PROSITE" id="PS50157">
    <property type="entry name" value="ZINC_FINGER_C2H2_2"/>
    <property type="match status" value="1"/>
</dbReference>
<dbReference type="SUPFAM" id="SSF57667">
    <property type="entry name" value="beta-beta-alpha zinc fingers"/>
    <property type="match status" value="1"/>
</dbReference>
<evidence type="ECO:0008006" key="9">
    <source>
        <dbReference type="Google" id="ProtNLM"/>
    </source>
</evidence>
<feature type="region of interest" description="Disordered" evidence="4">
    <location>
        <begin position="521"/>
        <end position="545"/>
    </location>
</feature>
<evidence type="ECO:0000256" key="1">
    <source>
        <dbReference type="ARBA" id="ARBA00004123"/>
    </source>
</evidence>
<dbReference type="InterPro" id="IPR011333">
    <property type="entry name" value="SKP1/BTB/POZ_sf"/>
</dbReference>
<reference evidence="7" key="1">
    <citation type="submission" date="2020-05" db="UniProtKB">
        <authorList>
            <consortium name="EnsemblMetazoa"/>
        </authorList>
    </citation>
    <scope>IDENTIFICATION</scope>
    <source>
        <strain evidence="7">USDA</strain>
    </source>
</reference>
<dbReference type="SMART" id="SM00225">
    <property type="entry name" value="BTB"/>
    <property type="match status" value="1"/>
</dbReference>
<dbReference type="InterPro" id="IPR051095">
    <property type="entry name" value="Dros_DevTransReg"/>
</dbReference>
<evidence type="ECO:0000313" key="7">
    <source>
        <dbReference type="EnsemblMetazoa" id="SCAU004181-PB"/>
    </source>
</evidence>
<dbReference type="AlphaFoldDB" id="A0A1I8P287"/>
<dbReference type="PROSITE" id="PS00028">
    <property type="entry name" value="ZINC_FINGER_C2H2_1"/>
    <property type="match status" value="2"/>
</dbReference>
<keyword evidence="3" id="KW-0479">Metal-binding</keyword>
<evidence type="ECO:0000256" key="3">
    <source>
        <dbReference type="PROSITE-ProRule" id="PRU00042"/>
    </source>
</evidence>
<organism evidence="7 8">
    <name type="scientific">Stomoxys calcitrans</name>
    <name type="common">Stable fly</name>
    <name type="synonym">Conops calcitrans</name>
    <dbReference type="NCBI Taxonomy" id="35570"/>
    <lineage>
        <taxon>Eukaryota</taxon>
        <taxon>Metazoa</taxon>
        <taxon>Ecdysozoa</taxon>
        <taxon>Arthropoda</taxon>
        <taxon>Hexapoda</taxon>
        <taxon>Insecta</taxon>
        <taxon>Pterygota</taxon>
        <taxon>Neoptera</taxon>
        <taxon>Endopterygota</taxon>
        <taxon>Diptera</taxon>
        <taxon>Brachycera</taxon>
        <taxon>Muscomorpha</taxon>
        <taxon>Muscoidea</taxon>
        <taxon>Muscidae</taxon>
        <taxon>Stomoxys</taxon>
    </lineage>
</organism>
<dbReference type="InterPro" id="IPR000210">
    <property type="entry name" value="BTB/POZ_dom"/>
</dbReference>
<dbReference type="InterPro" id="IPR013087">
    <property type="entry name" value="Znf_C2H2_type"/>
</dbReference>
<dbReference type="GO" id="GO:0003006">
    <property type="term" value="P:developmental process involved in reproduction"/>
    <property type="evidence" value="ECO:0007669"/>
    <property type="project" value="UniProtKB-ARBA"/>
</dbReference>
<dbReference type="Pfam" id="PF00651">
    <property type="entry name" value="BTB"/>
    <property type="match status" value="1"/>
</dbReference>
<dbReference type="VEuPathDB" id="VectorBase:SCAU004181"/>
<dbReference type="GO" id="GO:0005634">
    <property type="term" value="C:nucleus"/>
    <property type="evidence" value="ECO:0007669"/>
    <property type="project" value="UniProtKB-SubCell"/>
</dbReference>
<dbReference type="Gene3D" id="3.30.710.10">
    <property type="entry name" value="Potassium Channel Kv1.1, Chain A"/>
    <property type="match status" value="1"/>
</dbReference>
<feature type="compositionally biased region" description="Low complexity" evidence="4">
    <location>
        <begin position="521"/>
        <end position="531"/>
    </location>
</feature>
<feature type="domain" description="C2H2-type" evidence="6">
    <location>
        <begin position="484"/>
        <end position="511"/>
    </location>
</feature>
<dbReference type="OrthoDB" id="6077919at2759"/>
<name>A0A1I8P287_STOCA</name>
<dbReference type="InterPro" id="IPR036236">
    <property type="entry name" value="Znf_C2H2_sf"/>
</dbReference>
<evidence type="ECO:0000256" key="2">
    <source>
        <dbReference type="ARBA" id="ARBA00023242"/>
    </source>
</evidence>
<dbReference type="Gene3D" id="3.30.160.60">
    <property type="entry name" value="Classic Zinc Finger"/>
    <property type="match status" value="1"/>
</dbReference>
<keyword evidence="3" id="KW-0862">Zinc</keyword>
<dbReference type="SMART" id="SM00355">
    <property type="entry name" value="ZnF_C2H2"/>
    <property type="match status" value="2"/>
</dbReference>
<protein>
    <recommendedName>
        <fullName evidence="9">BTB domain-containing protein</fullName>
    </recommendedName>
</protein>
<dbReference type="GO" id="GO:0006357">
    <property type="term" value="P:regulation of transcription by RNA polymerase II"/>
    <property type="evidence" value="ECO:0007669"/>
    <property type="project" value="TreeGrafter"/>
</dbReference>
<dbReference type="FunFam" id="3.30.710.10:FF:000154">
    <property type="entry name" value="Uncharacterized protein, isoform A"/>
    <property type="match status" value="1"/>
</dbReference>
<dbReference type="EnsemblMetazoa" id="SCAU004181-RB">
    <property type="protein sequence ID" value="SCAU004181-PB"/>
    <property type="gene ID" value="SCAU004181"/>
</dbReference>
<dbReference type="PROSITE" id="PS50097">
    <property type="entry name" value="BTB"/>
    <property type="match status" value="1"/>
</dbReference>
<keyword evidence="3" id="KW-0863">Zinc-finger</keyword>
<dbReference type="PANTHER" id="PTHR23110:SF93">
    <property type="entry name" value="ZINC FINGER AND BTB DOMAIN-CONTAINING PROTEIN 14-LIKE PROTEIN"/>
    <property type="match status" value="1"/>
</dbReference>
<sequence length="596" mass="64616">MTAENYHLKWDSHSTYLNSSVATLYKNEKYADVVLYSSNSTLSANSSMPTVGISAHKFILSSCSQFFSSIFETSPIANGSNGQFHIVLPPDLSHRAIQILVQYMYVGEATVSNDILSEVLKGGELLKIRGLCRTPSPLASSMQHQNRTSDVQQTVSTSNAATYNLIRMPLNTGPTSVRYLVEQQQAVSRGLSASGLPKTSPVIMKSTKPIGTLAVPAAAVNIGNMASSSNAISINKHVAIDPGEKCCYPTQESAAPLRDESTTSMCNELGCNGCSRMTENPPHPPSQIILQRESSHPHTDTSSNPMCTKNCSDYLPPTTGGVECPEENTSNLYEQDIHLSNAEHDHSDGGGSMLDAYGGGDGFVYSKHLTHPKQTTVIRGEGDRQHLVAASPPAHTQQVVATTTSANTTSYVSIKEEPADWIAPSSTMHSLKKNIVSNADYKMQKIKTEPPPATNSSLSMDTAEPNHLLSSNHAATGNDFDTYFACDICKKVCEDKSSLLRHLETHAVANAACSSVYSSSTSVGGSEATGVQKSSYVPKKRRRISQQENTSDHVCLQCDICSTRFETPQEWVRHMSTQHTEVELAIYNNKKDAEKK</sequence>